<proteinExistence type="predicted"/>
<dbReference type="AlphaFoldDB" id="A0A1D1UPU0"/>
<accession>A0A1D1UPU0</accession>
<gene>
    <name evidence="1" type="primary">RvY_02195-1</name>
    <name evidence="1" type="synonym">RvY_02195.1</name>
    <name evidence="1" type="ORF">RvY_02195</name>
</gene>
<protein>
    <submittedName>
        <fullName evidence="1">Uncharacterized protein</fullName>
    </submittedName>
</protein>
<dbReference type="EMBL" id="BDGG01000001">
    <property type="protein sequence ID" value="GAU89672.1"/>
    <property type="molecule type" value="Genomic_DNA"/>
</dbReference>
<comment type="caution">
    <text evidence="1">The sequence shown here is derived from an EMBL/GenBank/DDBJ whole genome shotgun (WGS) entry which is preliminary data.</text>
</comment>
<reference evidence="1 2" key="1">
    <citation type="journal article" date="2016" name="Nat. Commun.">
        <title>Extremotolerant tardigrade genome and improved radiotolerance of human cultured cells by tardigrade-unique protein.</title>
        <authorList>
            <person name="Hashimoto T."/>
            <person name="Horikawa D.D."/>
            <person name="Saito Y."/>
            <person name="Kuwahara H."/>
            <person name="Kozuka-Hata H."/>
            <person name="Shin-I T."/>
            <person name="Minakuchi Y."/>
            <person name="Ohishi K."/>
            <person name="Motoyama A."/>
            <person name="Aizu T."/>
            <person name="Enomoto A."/>
            <person name="Kondo K."/>
            <person name="Tanaka S."/>
            <person name="Hara Y."/>
            <person name="Koshikawa S."/>
            <person name="Sagara H."/>
            <person name="Miura T."/>
            <person name="Yokobori S."/>
            <person name="Miyagawa K."/>
            <person name="Suzuki Y."/>
            <person name="Kubo T."/>
            <person name="Oyama M."/>
            <person name="Kohara Y."/>
            <person name="Fujiyama A."/>
            <person name="Arakawa K."/>
            <person name="Katayama T."/>
            <person name="Toyoda A."/>
            <person name="Kunieda T."/>
        </authorList>
    </citation>
    <scope>NUCLEOTIDE SEQUENCE [LARGE SCALE GENOMIC DNA]</scope>
    <source>
        <strain evidence="1 2">YOKOZUNA-1</strain>
    </source>
</reference>
<keyword evidence="2" id="KW-1185">Reference proteome</keyword>
<dbReference type="Proteomes" id="UP000186922">
    <property type="component" value="Unassembled WGS sequence"/>
</dbReference>
<evidence type="ECO:0000313" key="1">
    <source>
        <dbReference type="EMBL" id="GAU89672.1"/>
    </source>
</evidence>
<name>A0A1D1UPU0_RAMVA</name>
<organism evidence="1 2">
    <name type="scientific">Ramazzottius varieornatus</name>
    <name type="common">Water bear</name>
    <name type="synonym">Tardigrade</name>
    <dbReference type="NCBI Taxonomy" id="947166"/>
    <lineage>
        <taxon>Eukaryota</taxon>
        <taxon>Metazoa</taxon>
        <taxon>Ecdysozoa</taxon>
        <taxon>Tardigrada</taxon>
        <taxon>Eutardigrada</taxon>
        <taxon>Parachela</taxon>
        <taxon>Hypsibioidea</taxon>
        <taxon>Ramazzottiidae</taxon>
        <taxon>Ramazzottius</taxon>
    </lineage>
</organism>
<sequence>MGSVDPLNVLKLLEDDYKQFFRLGDQPSEADKQLKKLVKGIIAFDE</sequence>
<evidence type="ECO:0000313" key="2">
    <source>
        <dbReference type="Proteomes" id="UP000186922"/>
    </source>
</evidence>